<evidence type="ECO:0000313" key="3">
    <source>
        <dbReference type="Proteomes" id="UP000243686"/>
    </source>
</evidence>
<dbReference type="AlphaFoldDB" id="A0A1S8WRQ8"/>
<feature type="domain" description="Reverse transcriptase/retrotransposon-derived protein RNase H-like" evidence="1">
    <location>
        <begin position="249"/>
        <end position="286"/>
    </location>
</feature>
<evidence type="ECO:0000313" key="2">
    <source>
        <dbReference type="EMBL" id="OON16953.1"/>
    </source>
</evidence>
<dbReference type="Pfam" id="PF17919">
    <property type="entry name" value="RT_RNaseH_2"/>
    <property type="match status" value="1"/>
</dbReference>
<dbReference type="GO" id="GO:0016787">
    <property type="term" value="F:hydrolase activity"/>
    <property type="evidence" value="ECO:0007669"/>
    <property type="project" value="UniProtKB-KW"/>
</dbReference>
<proteinExistence type="predicted"/>
<organism evidence="2 3">
    <name type="scientific">Opisthorchis viverrini</name>
    <name type="common">Southeast Asian liver fluke</name>
    <dbReference type="NCBI Taxonomy" id="6198"/>
    <lineage>
        <taxon>Eukaryota</taxon>
        <taxon>Metazoa</taxon>
        <taxon>Spiralia</taxon>
        <taxon>Lophotrochozoa</taxon>
        <taxon>Platyhelminthes</taxon>
        <taxon>Trematoda</taxon>
        <taxon>Digenea</taxon>
        <taxon>Opisthorchiida</taxon>
        <taxon>Opisthorchiata</taxon>
        <taxon>Opisthorchiidae</taxon>
        <taxon>Opisthorchis</taxon>
    </lineage>
</organism>
<dbReference type="InterPro" id="IPR021109">
    <property type="entry name" value="Peptidase_aspartic_dom_sf"/>
</dbReference>
<gene>
    <name evidence="2" type="ORF">X801_07216</name>
</gene>
<dbReference type="Gene3D" id="2.40.70.10">
    <property type="entry name" value="Acid Proteases"/>
    <property type="match status" value="1"/>
</dbReference>
<dbReference type="GO" id="GO:0004519">
    <property type="term" value="F:endonuclease activity"/>
    <property type="evidence" value="ECO:0007669"/>
    <property type="project" value="UniProtKB-KW"/>
</dbReference>
<reference evidence="2 3" key="1">
    <citation type="submission" date="2015-03" db="EMBL/GenBank/DDBJ databases">
        <title>Draft genome of the nematode, Opisthorchis viverrini.</title>
        <authorList>
            <person name="Mitreva M."/>
        </authorList>
    </citation>
    <scope>NUCLEOTIDE SEQUENCE [LARGE SCALE GENOMIC DNA]</scope>
    <source>
        <strain evidence="2">Khon Kaen</strain>
    </source>
</reference>
<protein>
    <recommendedName>
        <fullName evidence="1">Reverse transcriptase/retrotransposon-derived protein RNase H-like domain-containing protein</fullName>
    </recommendedName>
</protein>
<dbReference type="GO" id="GO:0003964">
    <property type="term" value="F:RNA-directed DNA polymerase activity"/>
    <property type="evidence" value="ECO:0007669"/>
    <property type="project" value="UniProtKB-KW"/>
</dbReference>
<dbReference type="Proteomes" id="UP000243686">
    <property type="component" value="Unassembled WGS sequence"/>
</dbReference>
<name>A0A1S8WRQ8_OPIVI</name>
<dbReference type="EMBL" id="KV896178">
    <property type="protein sequence ID" value="OON16953.1"/>
    <property type="molecule type" value="Genomic_DNA"/>
</dbReference>
<dbReference type="InterPro" id="IPR041577">
    <property type="entry name" value="RT_RNaseH_2"/>
</dbReference>
<accession>A0A1S8WRQ8</accession>
<evidence type="ECO:0000259" key="1">
    <source>
        <dbReference type="Pfam" id="PF17919"/>
    </source>
</evidence>
<sequence>MFLEKFWERKQLQGETVDQYVAVLCEIAAKAFPNESPADRNSQILKRFPLGLNNDHLKAKFVRKPPLTLAEALTTARSYEALRPILPSLPVNVAAVSSFQACPDPPTPSFGYPGPQSRCQYCQRFGRHAQHRGHNPPIRRVGKIVPTSPDERQCPAPSLTSADGKPIAVFGRTVATVRLSAFVASHTFVCADIAADVILGMDFLERYKANIDFVRHVMRLNGCRIQLGQSVSALINDKTWTDDTSKAAGSFILDTDASDVAISAVLSQLFPDGQERVIAYGSGAFAQRFARTRRFQGQFERLSFRWLTSLLPVTSHEDVVLWCT</sequence>
<keyword evidence="3" id="KW-1185">Reference proteome</keyword>